<dbReference type="EMBL" id="GEBQ01011401">
    <property type="protein sequence ID" value="JAT28576.1"/>
    <property type="molecule type" value="Transcribed_RNA"/>
</dbReference>
<gene>
    <name evidence="2" type="ORF">g.6430</name>
</gene>
<sequence>MVKDKCWTKELLIPLTLLVASAQSLLGPCRPVKTAMDIDEKKWPGELYYNLMSHNPGQRCSWVYRYLTYEDDKVLLGEEYRHIDNGTEIVDRLLGEHIGKGHYKFSAERDAEPSEEIHFYNLYYDPPRLDCHYVCSDDPAFEEGQGTFVCKSKYPDALKKYSRKIMKIARENGFDLKDMMMVDNCACDNIPYKFGPSTCKGPTVDQFFSPYYSKSK</sequence>
<evidence type="ECO:0000313" key="2">
    <source>
        <dbReference type="EMBL" id="JAT28576.1"/>
    </source>
</evidence>
<proteinExistence type="predicted"/>
<evidence type="ECO:0000256" key="1">
    <source>
        <dbReference type="SAM" id="SignalP"/>
    </source>
</evidence>
<name>A0A1B6LXZ0_9HEMI</name>
<dbReference type="AlphaFoldDB" id="A0A1B6LXZ0"/>
<keyword evidence="1" id="KW-0732">Signal</keyword>
<organism evidence="2">
    <name type="scientific">Graphocephala atropunctata</name>
    <dbReference type="NCBI Taxonomy" id="36148"/>
    <lineage>
        <taxon>Eukaryota</taxon>
        <taxon>Metazoa</taxon>
        <taxon>Ecdysozoa</taxon>
        <taxon>Arthropoda</taxon>
        <taxon>Hexapoda</taxon>
        <taxon>Insecta</taxon>
        <taxon>Pterygota</taxon>
        <taxon>Neoptera</taxon>
        <taxon>Paraneoptera</taxon>
        <taxon>Hemiptera</taxon>
        <taxon>Auchenorrhyncha</taxon>
        <taxon>Membracoidea</taxon>
        <taxon>Cicadellidae</taxon>
        <taxon>Cicadellinae</taxon>
        <taxon>Cicadellini</taxon>
        <taxon>Graphocephala</taxon>
    </lineage>
</organism>
<protein>
    <submittedName>
        <fullName evidence="2">Uncharacterized protein</fullName>
    </submittedName>
</protein>
<dbReference type="InterPro" id="IPR012674">
    <property type="entry name" value="Calycin"/>
</dbReference>
<dbReference type="SUPFAM" id="SSF50814">
    <property type="entry name" value="Lipocalins"/>
    <property type="match status" value="1"/>
</dbReference>
<feature type="signal peptide" evidence="1">
    <location>
        <begin position="1"/>
        <end position="22"/>
    </location>
</feature>
<feature type="chain" id="PRO_5008587870" evidence="1">
    <location>
        <begin position="23"/>
        <end position="216"/>
    </location>
</feature>
<reference evidence="2" key="1">
    <citation type="submission" date="2015-11" db="EMBL/GenBank/DDBJ databases">
        <title>De novo transcriptome assembly of four potential Pierce s Disease insect vectors from Arizona vineyards.</title>
        <authorList>
            <person name="Tassone E.E."/>
        </authorList>
    </citation>
    <scope>NUCLEOTIDE SEQUENCE</scope>
</reference>
<accession>A0A1B6LXZ0</accession>